<protein>
    <submittedName>
        <fullName evidence="2">Uncharacterized protein</fullName>
    </submittedName>
</protein>
<keyword evidence="1" id="KW-0472">Membrane</keyword>
<keyword evidence="1" id="KW-1133">Transmembrane helix</keyword>
<feature type="transmembrane region" description="Helical" evidence="1">
    <location>
        <begin position="53"/>
        <end position="71"/>
    </location>
</feature>
<keyword evidence="1" id="KW-0812">Transmembrane</keyword>
<evidence type="ECO:0000313" key="3">
    <source>
        <dbReference type="Proteomes" id="UP000772434"/>
    </source>
</evidence>
<dbReference type="EMBL" id="JADNRY010000040">
    <property type="protein sequence ID" value="KAF9070493.1"/>
    <property type="molecule type" value="Genomic_DNA"/>
</dbReference>
<organism evidence="2 3">
    <name type="scientific">Rhodocollybia butyracea</name>
    <dbReference type="NCBI Taxonomy" id="206335"/>
    <lineage>
        <taxon>Eukaryota</taxon>
        <taxon>Fungi</taxon>
        <taxon>Dikarya</taxon>
        <taxon>Basidiomycota</taxon>
        <taxon>Agaricomycotina</taxon>
        <taxon>Agaricomycetes</taxon>
        <taxon>Agaricomycetidae</taxon>
        <taxon>Agaricales</taxon>
        <taxon>Marasmiineae</taxon>
        <taxon>Omphalotaceae</taxon>
        <taxon>Rhodocollybia</taxon>
    </lineage>
</organism>
<dbReference type="AlphaFoldDB" id="A0A9P5PV25"/>
<dbReference type="Proteomes" id="UP000772434">
    <property type="component" value="Unassembled WGS sequence"/>
</dbReference>
<comment type="caution">
    <text evidence="2">The sequence shown here is derived from an EMBL/GenBank/DDBJ whole genome shotgun (WGS) entry which is preliminary data.</text>
</comment>
<accession>A0A9P5PV25</accession>
<feature type="transmembrane region" description="Helical" evidence="1">
    <location>
        <begin position="21"/>
        <end position="41"/>
    </location>
</feature>
<feature type="transmembrane region" description="Helical" evidence="1">
    <location>
        <begin position="91"/>
        <end position="119"/>
    </location>
</feature>
<sequence>MSTTKFSKLLEWHLSPSTCGHMIMGSISTICSFAVINQLFATCSLDVLQSPSLLAPAAFLLAGVITPHYRLAHKAYATMTQYIHIRVKDHLVLSFLHNLTLHLLPVVALLALVYMTYLLVYHMVYTLINPPYTCHSMKFAFGIRGVTFLSYALTASSHWFMLFDLYLHSTRYTYTSQYSDRENILPKTAQEIVVFKNLGSA</sequence>
<proteinExistence type="predicted"/>
<name>A0A9P5PV25_9AGAR</name>
<feature type="transmembrane region" description="Helical" evidence="1">
    <location>
        <begin position="139"/>
        <end position="162"/>
    </location>
</feature>
<keyword evidence="3" id="KW-1185">Reference proteome</keyword>
<gene>
    <name evidence="2" type="ORF">BDP27DRAFT_612952</name>
</gene>
<evidence type="ECO:0000256" key="1">
    <source>
        <dbReference type="SAM" id="Phobius"/>
    </source>
</evidence>
<reference evidence="2" key="1">
    <citation type="submission" date="2020-11" db="EMBL/GenBank/DDBJ databases">
        <authorList>
            <consortium name="DOE Joint Genome Institute"/>
            <person name="Ahrendt S."/>
            <person name="Riley R."/>
            <person name="Andreopoulos W."/>
            <person name="Labutti K."/>
            <person name="Pangilinan J."/>
            <person name="Ruiz-Duenas F.J."/>
            <person name="Barrasa J.M."/>
            <person name="Sanchez-Garcia M."/>
            <person name="Camarero S."/>
            <person name="Miyauchi S."/>
            <person name="Serrano A."/>
            <person name="Linde D."/>
            <person name="Babiker R."/>
            <person name="Drula E."/>
            <person name="Ayuso-Fernandez I."/>
            <person name="Pacheco R."/>
            <person name="Padilla G."/>
            <person name="Ferreira P."/>
            <person name="Barriuso J."/>
            <person name="Kellner H."/>
            <person name="Castanera R."/>
            <person name="Alfaro M."/>
            <person name="Ramirez L."/>
            <person name="Pisabarro A.G."/>
            <person name="Kuo A."/>
            <person name="Tritt A."/>
            <person name="Lipzen A."/>
            <person name="He G."/>
            <person name="Yan M."/>
            <person name="Ng V."/>
            <person name="Cullen D."/>
            <person name="Martin F."/>
            <person name="Rosso M.-N."/>
            <person name="Henrissat B."/>
            <person name="Hibbett D."/>
            <person name="Martinez A.T."/>
            <person name="Grigoriev I.V."/>
        </authorList>
    </citation>
    <scope>NUCLEOTIDE SEQUENCE</scope>
    <source>
        <strain evidence="2">AH 40177</strain>
    </source>
</reference>
<evidence type="ECO:0000313" key="2">
    <source>
        <dbReference type="EMBL" id="KAF9070493.1"/>
    </source>
</evidence>